<gene>
    <name evidence="2" type="ORF">ACFQ0P_09760</name>
</gene>
<comment type="caution">
    <text evidence="2">The sequence shown here is derived from an EMBL/GenBank/DDBJ whole genome shotgun (WGS) entry which is preliminary data.</text>
</comment>
<dbReference type="InterPro" id="IPR043129">
    <property type="entry name" value="ATPase_NBD"/>
</dbReference>
<dbReference type="Pfam" id="PF00480">
    <property type="entry name" value="ROK"/>
    <property type="match status" value="1"/>
</dbReference>
<dbReference type="InterPro" id="IPR000600">
    <property type="entry name" value="ROK"/>
</dbReference>
<dbReference type="RefSeq" id="WP_204978503.1">
    <property type="nucleotide sequence ID" value="NZ_JBHTII010000001.1"/>
</dbReference>
<dbReference type="Proteomes" id="UP001597055">
    <property type="component" value="Unassembled WGS sequence"/>
</dbReference>
<dbReference type="EMBL" id="JBHTII010000001">
    <property type="protein sequence ID" value="MFD0790687.1"/>
    <property type="molecule type" value="Genomic_DNA"/>
</dbReference>
<evidence type="ECO:0000313" key="2">
    <source>
        <dbReference type="EMBL" id="MFD0790687.1"/>
    </source>
</evidence>
<dbReference type="PANTHER" id="PTHR18964">
    <property type="entry name" value="ROK (REPRESSOR, ORF, KINASE) FAMILY"/>
    <property type="match status" value="1"/>
</dbReference>
<proteinExistence type="inferred from homology"/>
<sequence length="342" mass="36061">MYGILIEASEITVGVADLRGRLLRTSHEDWSVENGPDATMQRVKEHMESLAAQEPTPRPWGIGVGVPGPVDVTTARLVSPPIMPGWDGFSARAWLREHFDAPVWVDNDVNLMAIGEWTSGPGPRADDMLFIKLGTGIGSAVISRGRLLRGQRGAAGDIGHIHVTDSANAVCRCGLVGCLEAVAGGWSLLAEATLRSEESPVFRRAIAERGQITLGDIGAAARDGDPLVRELVESRATAVGDVAANLVNFANPGQLVIGGGVLRTGEDFLEVISDVIRRRGTRLATDGLVIRAASLNQQEGVVGAVLLAAENLFAPAALAQWVETGTPLGHSAALQLRPAAYV</sequence>
<organism evidence="2 3">
    <name type="scientific">Microbacterium insulae</name>
    <dbReference type="NCBI Taxonomy" id="483014"/>
    <lineage>
        <taxon>Bacteria</taxon>
        <taxon>Bacillati</taxon>
        <taxon>Actinomycetota</taxon>
        <taxon>Actinomycetes</taxon>
        <taxon>Micrococcales</taxon>
        <taxon>Microbacteriaceae</taxon>
        <taxon>Microbacterium</taxon>
    </lineage>
</organism>
<keyword evidence="3" id="KW-1185">Reference proteome</keyword>
<evidence type="ECO:0000256" key="1">
    <source>
        <dbReference type="ARBA" id="ARBA00006479"/>
    </source>
</evidence>
<reference evidence="3" key="1">
    <citation type="journal article" date="2019" name="Int. J. Syst. Evol. Microbiol.">
        <title>The Global Catalogue of Microorganisms (GCM) 10K type strain sequencing project: providing services to taxonomists for standard genome sequencing and annotation.</title>
        <authorList>
            <consortium name="The Broad Institute Genomics Platform"/>
            <consortium name="The Broad Institute Genome Sequencing Center for Infectious Disease"/>
            <person name="Wu L."/>
            <person name="Ma J."/>
        </authorList>
    </citation>
    <scope>NUCLEOTIDE SEQUENCE [LARGE SCALE GENOMIC DNA]</scope>
    <source>
        <strain evidence="3">CCUG 54523</strain>
    </source>
</reference>
<dbReference type="SUPFAM" id="SSF53067">
    <property type="entry name" value="Actin-like ATPase domain"/>
    <property type="match status" value="1"/>
</dbReference>
<protein>
    <submittedName>
        <fullName evidence="2">ROK family protein</fullName>
    </submittedName>
</protein>
<comment type="similarity">
    <text evidence="1">Belongs to the ROK (NagC/XylR) family.</text>
</comment>
<dbReference type="Gene3D" id="3.30.420.40">
    <property type="match status" value="2"/>
</dbReference>
<name>A0ABW3AIB4_9MICO</name>
<dbReference type="PROSITE" id="PS01125">
    <property type="entry name" value="ROK"/>
    <property type="match status" value="1"/>
</dbReference>
<dbReference type="InterPro" id="IPR049874">
    <property type="entry name" value="ROK_cs"/>
</dbReference>
<accession>A0ABW3AIB4</accession>
<dbReference type="PANTHER" id="PTHR18964:SF173">
    <property type="entry name" value="GLUCOKINASE"/>
    <property type="match status" value="1"/>
</dbReference>
<evidence type="ECO:0000313" key="3">
    <source>
        <dbReference type="Proteomes" id="UP001597055"/>
    </source>
</evidence>